<reference evidence="3" key="1">
    <citation type="submission" date="2013-11" db="EMBL/GenBank/DDBJ databases">
        <authorList>
            <person name="Hoang H.T."/>
            <person name="Killian M.L."/>
            <person name="Madson D.M."/>
            <person name="Arruda P.H.E."/>
            <person name="Sun D."/>
            <person name="Schwartz K.J."/>
            <person name="Yoon K."/>
        </authorList>
    </citation>
    <scope>NUCLEOTIDE SEQUENCE [LARGE SCALE GENOMIC DNA]</scope>
    <source>
        <strain evidence="3">CDK2</strain>
    </source>
</reference>
<evidence type="ECO:0000313" key="2">
    <source>
        <dbReference type="EMBL" id="KPN29260.1"/>
    </source>
</evidence>
<organism evidence="2 3">
    <name type="scientific">Halolamina pelagica</name>
    <dbReference type="NCBI Taxonomy" id="699431"/>
    <lineage>
        <taxon>Archaea</taxon>
        <taxon>Methanobacteriati</taxon>
        <taxon>Methanobacteriota</taxon>
        <taxon>Stenosarchaea group</taxon>
        <taxon>Halobacteria</taxon>
        <taxon>Halobacteriales</taxon>
        <taxon>Haloferacaceae</taxon>
    </lineage>
</organism>
<evidence type="ECO:0000256" key="1">
    <source>
        <dbReference type="SAM" id="MobiDB-lite"/>
    </source>
</evidence>
<evidence type="ECO:0000313" key="3">
    <source>
        <dbReference type="Proteomes" id="UP000050535"/>
    </source>
</evidence>
<name>A0A0P7GKY0_9EURY</name>
<dbReference type="AlphaFoldDB" id="A0A0P7GKY0"/>
<comment type="caution">
    <text evidence="2">The sequence shown here is derived from an EMBL/GenBank/DDBJ whole genome shotgun (WGS) entry which is preliminary data.</text>
</comment>
<protein>
    <submittedName>
        <fullName evidence="2">Uncharacterized protein</fullName>
    </submittedName>
</protein>
<proteinExistence type="predicted"/>
<dbReference type="EMBL" id="LGUC01000002">
    <property type="protein sequence ID" value="KPN29260.1"/>
    <property type="molecule type" value="Genomic_DNA"/>
</dbReference>
<accession>A0A0P7GKY0</accession>
<dbReference type="RefSeq" id="WP_144427293.1">
    <property type="nucleotide sequence ID" value="NZ_LGUC01000002.1"/>
</dbReference>
<keyword evidence="3" id="KW-1185">Reference proteome</keyword>
<feature type="region of interest" description="Disordered" evidence="1">
    <location>
        <begin position="1"/>
        <end position="23"/>
    </location>
</feature>
<gene>
    <name evidence="2" type="ORF">SY89_03494</name>
</gene>
<dbReference type="Proteomes" id="UP000050535">
    <property type="component" value="Unassembled WGS sequence"/>
</dbReference>
<sequence length="92" mass="9860">MPVRPRSVVDHGSGEETAADPPFSVQSVLATDGRLVVRVGGTALGVVESRACREIVDRIATLHGWDPTGAQTERSFGGVGQFTREFVFFDEA</sequence>